<dbReference type="InterPro" id="IPR050107">
    <property type="entry name" value="ABC_carbohydrate_import_ATPase"/>
</dbReference>
<gene>
    <name evidence="11" type="ORF">NKI33_06385</name>
</gene>
<feature type="domain" description="ABC transporter" evidence="10">
    <location>
        <begin position="24"/>
        <end position="262"/>
    </location>
</feature>
<evidence type="ECO:0000256" key="7">
    <source>
        <dbReference type="ARBA" id="ARBA00022840"/>
    </source>
</evidence>
<proteinExistence type="inferred from homology"/>
<keyword evidence="7 11" id="KW-0067">ATP-binding</keyword>
<evidence type="ECO:0000256" key="1">
    <source>
        <dbReference type="ARBA" id="ARBA00005417"/>
    </source>
</evidence>
<keyword evidence="5" id="KW-0677">Repeat</keyword>
<keyword evidence="8" id="KW-1278">Translocase</keyword>
<dbReference type="SUPFAM" id="SSF52540">
    <property type="entry name" value="P-loop containing nucleoside triphosphate hydrolases"/>
    <property type="match status" value="2"/>
</dbReference>
<comment type="similarity">
    <text evidence="1">Belongs to the ABC transporter superfamily.</text>
</comment>
<evidence type="ECO:0000256" key="9">
    <source>
        <dbReference type="ARBA" id="ARBA00023136"/>
    </source>
</evidence>
<dbReference type="CDD" id="cd03216">
    <property type="entry name" value="ABC_Carb_Monos_I"/>
    <property type="match status" value="1"/>
</dbReference>
<reference evidence="11 12" key="1">
    <citation type="journal article" date="2024" name="Proc. Natl. Acad. Sci. U.S.A.">
        <title>The evolutionary genomics of adaptation to stress in wild rhizobium bacteria.</title>
        <authorList>
            <person name="Kehlet-Delgado H."/>
            <person name="Montoya A.P."/>
            <person name="Jensen K.T."/>
            <person name="Wendlandt C.E."/>
            <person name="Dexheimer C."/>
            <person name="Roberts M."/>
            <person name="Torres Martinez L."/>
            <person name="Friesen M.L."/>
            <person name="Griffitts J.S."/>
            <person name="Porter S.S."/>
        </authorList>
    </citation>
    <scope>NUCLEOTIDE SEQUENCE [LARGE SCALE GENOMIC DNA]</scope>
    <source>
        <strain evidence="11 12">M0729</strain>
    </source>
</reference>
<dbReference type="EMBL" id="JAMYPJ010000006">
    <property type="protein sequence ID" value="MER8932587.1"/>
    <property type="molecule type" value="Genomic_DNA"/>
</dbReference>
<evidence type="ECO:0000256" key="5">
    <source>
        <dbReference type="ARBA" id="ARBA00022737"/>
    </source>
</evidence>
<keyword evidence="4" id="KW-0762">Sugar transport</keyword>
<dbReference type="Pfam" id="PF00005">
    <property type="entry name" value="ABC_tran"/>
    <property type="match status" value="2"/>
</dbReference>
<evidence type="ECO:0000256" key="4">
    <source>
        <dbReference type="ARBA" id="ARBA00022597"/>
    </source>
</evidence>
<dbReference type="PANTHER" id="PTHR43790:SF3">
    <property type="entry name" value="D-ALLOSE IMPORT ATP-BINDING PROTEIN ALSA-RELATED"/>
    <property type="match status" value="1"/>
</dbReference>
<evidence type="ECO:0000256" key="2">
    <source>
        <dbReference type="ARBA" id="ARBA00022448"/>
    </source>
</evidence>
<evidence type="ECO:0000313" key="12">
    <source>
        <dbReference type="Proteomes" id="UP001464387"/>
    </source>
</evidence>
<evidence type="ECO:0000313" key="11">
    <source>
        <dbReference type="EMBL" id="MER8932587.1"/>
    </source>
</evidence>
<organism evidence="11 12">
    <name type="scientific">Mesorhizobium opportunistum</name>
    <dbReference type="NCBI Taxonomy" id="593909"/>
    <lineage>
        <taxon>Bacteria</taxon>
        <taxon>Pseudomonadati</taxon>
        <taxon>Pseudomonadota</taxon>
        <taxon>Alphaproteobacteria</taxon>
        <taxon>Hyphomicrobiales</taxon>
        <taxon>Phyllobacteriaceae</taxon>
        <taxon>Mesorhizobium</taxon>
    </lineage>
</organism>
<comment type="caution">
    <text evidence="11">The sequence shown here is derived from an EMBL/GenBank/DDBJ whole genome shotgun (WGS) entry which is preliminary data.</text>
</comment>
<dbReference type="SMART" id="SM00382">
    <property type="entry name" value="AAA"/>
    <property type="match status" value="2"/>
</dbReference>
<keyword evidence="3" id="KW-1003">Cell membrane</keyword>
<dbReference type="RefSeq" id="WP_287273445.1">
    <property type="nucleotide sequence ID" value="NZ_JAMYMY010000005.1"/>
</dbReference>
<dbReference type="InterPro" id="IPR003439">
    <property type="entry name" value="ABC_transporter-like_ATP-bd"/>
</dbReference>
<dbReference type="PANTHER" id="PTHR43790">
    <property type="entry name" value="CARBOHYDRATE TRANSPORT ATP-BINDING PROTEIN MG119-RELATED"/>
    <property type="match status" value="1"/>
</dbReference>
<dbReference type="InterPro" id="IPR027417">
    <property type="entry name" value="P-loop_NTPase"/>
</dbReference>
<keyword evidence="6" id="KW-0547">Nucleotide-binding</keyword>
<accession>A0ABV1YBN5</accession>
<keyword evidence="2" id="KW-0813">Transport</keyword>
<feature type="domain" description="ABC transporter" evidence="10">
    <location>
        <begin position="285"/>
        <end position="530"/>
    </location>
</feature>
<protein>
    <submittedName>
        <fullName evidence="11">Sugar ABC transporter ATP-binding protein</fullName>
    </submittedName>
</protein>
<dbReference type="Gene3D" id="3.40.50.300">
    <property type="entry name" value="P-loop containing nucleotide triphosphate hydrolases"/>
    <property type="match status" value="2"/>
</dbReference>
<evidence type="ECO:0000256" key="3">
    <source>
        <dbReference type="ARBA" id="ARBA00022475"/>
    </source>
</evidence>
<name>A0ABV1YBN5_9HYPH</name>
<evidence type="ECO:0000259" key="10">
    <source>
        <dbReference type="PROSITE" id="PS50893"/>
    </source>
</evidence>
<dbReference type="InterPro" id="IPR003593">
    <property type="entry name" value="AAA+_ATPase"/>
</dbReference>
<evidence type="ECO:0000256" key="8">
    <source>
        <dbReference type="ARBA" id="ARBA00022967"/>
    </source>
</evidence>
<keyword evidence="12" id="KW-1185">Reference proteome</keyword>
<dbReference type="GO" id="GO:0005524">
    <property type="term" value="F:ATP binding"/>
    <property type="evidence" value="ECO:0007669"/>
    <property type="project" value="UniProtKB-KW"/>
</dbReference>
<dbReference type="PROSITE" id="PS50893">
    <property type="entry name" value="ABC_TRANSPORTER_2"/>
    <property type="match status" value="2"/>
</dbReference>
<keyword evidence="9" id="KW-0472">Membrane</keyword>
<dbReference type="CDD" id="cd03215">
    <property type="entry name" value="ABC_Carb_Monos_II"/>
    <property type="match status" value="1"/>
</dbReference>
<dbReference type="PROSITE" id="PS00211">
    <property type="entry name" value="ABC_TRANSPORTER_1"/>
    <property type="match status" value="1"/>
</dbReference>
<evidence type="ECO:0000256" key="6">
    <source>
        <dbReference type="ARBA" id="ARBA00022741"/>
    </source>
</evidence>
<dbReference type="Proteomes" id="UP001464387">
    <property type="component" value="Unassembled WGS sequence"/>
</dbReference>
<dbReference type="InterPro" id="IPR017871">
    <property type="entry name" value="ABC_transporter-like_CS"/>
</dbReference>
<sequence length="532" mass="56985">MVQYAERIGRAKGVGPADQAAPIVRLSDIAVQFGAQRALGRVSLDIRRGEVIGLVGANGAGKSTLGRVIVGEVPFGGYSGRVEMDGIETRFVDTQQAHRAGVVLIHQEGAGVEQLTIGENVMLTIEPNARGLIDWTSLHGQAGKALSELGVDTDTCATLGAQGGVALMELVEVARAIARGGRVFVFDESTAALGADEVTILLSRMRDLAAKGAAIIFISHHLNEVLAVCDRIVVLRDGCKVLDAPRATETHASVIAAMLGRDTFEHTMRMENPGHPHDGPEALVLGAWKVARSEKCRLSLGPIEFGALRGEIMGVYGPLGSGKTELLHSIFGLLSEETTGQMRLCGQASRPFANARTALGRRIALVSAERQKEGIIAELSVLDNLLLGHGRADLVRHKLFIRHDSERRLCEQLVAELGIKIDNLDQPISSLSGGNQQKVVLARALINRPQVLLLDEPTRGIDIGARQDVYRWMRKIAAEGTTIIVSSLEEGEILTLTSRVLVLRDGRQVAIADTQGMSEHQLAVLAVGGELH</sequence>